<dbReference type="OrthoDB" id="17084at2759"/>
<accession>A0A151ZIC1</accession>
<dbReference type="Gene3D" id="2.60.40.10">
    <property type="entry name" value="Immunoglobulins"/>
    <property type="match status" value="10"/>
</dbReference>
<evidence type="ECO:0000256" key="5">
    <source>
        <dbReference type="SAM" id="SignalP"/>
    </source>
</evidence>
<name>A0A151ZIC1_TIELA</name>
<dbReference type="EMBL" id="LODT01000025">
    <property type="protein sequence ID" value="KYQ93713.1"/>
    <property type="molecule type" value="Genomic_DNA"/>
</dbReference>
<feature type="chain" id="PRO_5007593350" evidence="5">
    <location>
        <begin position="21"/>
        <end position="1839"/>
    </location>
</feature>
<evidence type="ECO:0000256" key="3">
    <source>
        <dbReference type="ARBA" id="ARBA00022525"/>
    </source>
</evidence>
<comment type="caution">
    <text evidence="7">The sequence shown here is derived from an EMBL/GenBank/DDBJ whole genome shotgun (WGS) entry which is preliminary data.</text>
</comment>
<dbReference type="InParanoid" id="A0A151ZIC1"/>
<keyword evidence="8" id="KW-1185">Reference proteome</keyword>
<reference evidence="7 8" key="1">
    <citation type="submission" date="2015-12" db="EMBL/GenBank/DDBJ databases">
        <title>Dictyostelia acquired genes for synthesis and detection of signals that induce cell-type specialization by lateral gene transfer from prokaryotes.</title>
        <authorList>
            <person name="Gloeckner G."/>
            <person name="Schaap P."/>
        </authorList>
    </citation>
    <scope>NUCLEOTIDE SEQUENCE [LARGE SCALE GENOMIC DNA]</scope>
    <source>
        <strain evidence="7 8">TK</strain>
    </source>
</reference>
<dbReference type="PANTHER" id="PTHR36108">
    <property type="entry name" value="COLOSSIN-B-RELATED"/>
    <property type="match status" value="1"/>
</dbReference>
<gene>
    <name evidence="7" type="ORF">DLAC_05100</name>
</gene>
<comment type="similarity">
    <text evidence="2">Belongs to the serine-aspartate repeat-containing protein (SDr) family.</text>
</comment>
<evidence type="ECO:0000256" key="1">
    <source>
        <dbReference type="ARBA" id="ARBA00004613"/>
    </source>
</evidence>
<dbReference type="SUPFAM" id="SSF117074">
    <property type="entry name" value="Hypothetical protein PA1324"/>
    <property type="match status" value="6"/>
</dbReference>
<feature type="signal peptide" evidence="5">
    <location>
        <begin position="1"/>
        <end position="20"/>
    </location>
</feature>
<evidence type="ECO:0000256" key="2">
    <source>
        <dbReference type="ARBA" id="ARBA00007257"/>
    </source>
</evidence>
<keyword evidence="4 5" id="KW-0732">Signal</keyword>
<sequence length="1839" mass="199864">MKLLILLFIISIVVIQNVDSTNLVIALKGRTFLDLNNNALYDDGEPGFPGVIIEVSNTTDHLGNTFHPRVTPDNGEFIYDGLRERALYTFKFYNPAGYSFEEHVKSLKCLPKKNCIVDVEPGSTPLVATKLIQDTYAFSIPLIVTNKETANSSVLTLQFTADFTPKVIVPAVNITGSVYHDTNGDGIPDTLSKGTVILMNALTKLTAYDVYNKTVPTLPAGGFIFNNVPQRGSYYIVLSDNEVVHPGILDSPHLTPEYITAKMDHGAVKVLYSFPMVDNNSWNSGSFFYDRDGNGKYNPGEPWTPGVNVLAYLSNGDLYGNVTTGSDGKWSILGIKSPFTLHLVFNYPSSIISGAVPNNMTVVGGTESPPIPLFQFDPLSINTGQIVYDTDSNGKVSPGDHGVPGVKASLYLSNGNLFDSTYSGQDGKWSIAGIRPSNQNIRIELSYPKEVMNTPDLPKSIDTKGGSNIPTILVYLADPNSDTTGGYLYDVDKDGLPSPADKGIPGVLVTITLPNGQKKGPIVTGEDGKWLFPDIPSTIMAHVDFTYPKDLLDTLPKGVYLPKSIDVQGGEDYPTILVYKDDHSSTTSGSFLYDGDNSGTPTPTDTGISGIVAHIYLPNGQEYGSAVTDENGKWSIIGVPSSIPIRVDFVYPDGKSIAPYVPNSFTTKGGKEIPPFMVYPYDKDSVTGGYVLLDVDGKPNLNDKGVEGVNVRVHLPSNEMIKNLHTNKEGKWSVEGIPSSVNLRLEYTYPSGYITVGAPTSVIVAGGTNNIIVYVYTLNESLTTSGGVYLDKDFDGKYKQGEEGVGGVHIYVKLPNGQYYVNLTTTQNGGWSFTGVPKSLPLSIDYEYPDTVIGLVDSNVQLGGSSLLIPVYSRDSSSITQGVIFEDKDFNNIFSAGDRGVPIVNIKIYLPNGQVFANLFTGPNGKYSVSGLPKNMPIHIEYKYPADYITTGAPTSKDVFGGDIESIPLYEYDPDSITQGSIFIDRDVNGLPSPGEPGVKDVQVLMYLPNGQLFSNLTTDPSGNWSVPGIPNTVSVKVQIKYPDTIISNGAPTMVNVLGGSTIPPTPVYPYDPSSNTHGSVYIDKNYNNILDSNDPGVPGASVILFLPNGQLYANKVTGQDGKWTVPGLPSWLPVRAEFNYPKGLIATGAPVSSITHGGADIQSQLYLYDQNSLTSGMIYFDKNYDDEQQLPDENPISEIPVHFTLPNGHVYANVKTGQDGKYSVPGLPSDMPIRIDHILPKGTVSTGQATSAFVKGNADLKPIGLFPQDKTNNAKGQDIPSAFLTTCFVRGRNNGKNADHTAIVKVSPDAIGRAYEGDGMKYVTQLATHAQVGAVFGVDYYAYRREIYAAAYLKTNSDYGPGGNCAIYKIDEETKNTSVFLNLADFFGKNYCGNVVHPFDFSEERTVANEVGKNSFGQLTIDGHKLYVTNLKNNELIEIKLNEVPTPSNIRRYPVPSQCQFEGNWRIHSINMYQDTANVGGVCNGEFNATDLSMHVLRLDSKSGLFTPIFHSPLNYTKGCRILDVFSVCQPAKWSPWSTKVQSQAMLSSIAFDDNHHLTLSLKDRLGDMGNEVSAPDLLMACLDKNGVYQLESDGKCGGLTGADLQATSLKGDRIGVGPHGGYFYENEASKVHDYTSTFGAVRGGPGIIVGTGFDYSQLYEGAIRWYNTTNGKVIKGFGLYVTTRGTLFAHTFGKQNGLGDISSTYQPYVSQYRVGRVWLDNNSNGIQDPNERGLSNISVLILPKENMNLVMGILKTDENGYFTYKFEANRSYYCVSYVDNIVENIGSFNLSPSLKSLNPDLNSDAFVLNNKIIGSIIQVQPAGGYYFDQCHFGIVKV</sequence>
<dbReference type="InterPro" id="IPR013783">
    <property type="entry name" value="Ig-like_fold"/>
</dbReference>
<organism evidence="7 8">
    <name type="scientific">Tieghemostelium lacteum</name>
    <name type="common">Slime mold</name>
    <name type="synonym">Dictyostelium lacteum</name>
    <dbReference type="NCBI Taxonomy" id="361077"/>
    <lineage>
        <taxon>Eukaryota</taxon>
        <taxon>Amoebozoa</taxon>
        <taxon>Evosea</taxon>
        <taxon>Eumycetozoa</taxon>
        <taxon>Dictyostelia</taxon>
        <taxon>Dictyosteliales</taxon>
        <taxon>Raperosteliaceae</taxon>
        <taxon>Tieghemostelium</taxon>
    </lineage>
</organism>
<evidence type="ECO:0000313" key="8">
    <source>
        <dbReference type="Proteomes" id="UP000076078"/>
    </source>
</evidence>
<dbReference type="Pfam" id="PF17210">
    <property type="entry name" value="SdrD_B"/>
    <property type="match status" value="1"/>
</dbReference>
<dbReference type="PANTHER" id="PTHR36108:SF17">
    <property type="entry name" value="COLOSSIN-C"/>
    <property type="match status" value="1"/>
</dbReference>
<evidence type="ECO:0000259" key="6">
    <source>
        <dbReference type="Pfam" id="PF17210"/>
    </source>
</evidence>
<proteinExistence type="inferred from homology"/>
<feature type="domain" description="SD-repeat containing protein B" evidence="6">
    <location>
        <begin position="1718"/>
        <end position="1779"/>
    </location>
</feature>
<comment type="subcellular location">
    <subcellularLocation>
        <location evidence="1">Secreted</location>
    </subcellularLocation>
</comment>
<keyword evidence="3" id="KW-0964">Secreted</keyword>
<dbReference type="InterPro" id="IPR033764">
    <property type="entry name" value="Sdr_B"/>
</dbReference>
<evidence type="ECO:0000313" key="7">
    <source>
        <dbReference type="EMBL" id="KYQ93713.1"/>
    </source>
</evidence>
<dbReference type="GO" id="GO:0005576">
    <property type="term" value="C:extracellular region"/>
    <property type="evidence" value="ECO:0007669"/>
    <property type="project" value="UniProtKB-SubCell"/>
</dbReference>
<dbReference type="Proteomes" id="UP000076078">
    <property type="component" value="Unassembled WGS sequence"/>
</dbReference>
<protein>
    <submittedName>
        <fullName evidence="7">Colossin C</fullName>
    </submittedName>
</protein>
<evidence type="ECO:0000256" key="4">
    <source>
        <dbReference type="ARBA" id="ARBA00022729"/>
    </source>
</evidence>